<reference evidence="1 2" key="1">
    <citation type="submission" date="2019-12" db="EMBL/GenBank/DDBJ databases">
        <title>Strain KN286 was isolated from seawater, which was collected from Caroline Seamount in the tropical western Pacific.</title>
        <authorList>
            <person name="Wang Q."/>
        </authorList>
    </citation>
    <scope>NUCLEOTIDE SEQUENCE [LARGE SCALE GENOMIC DNA]</scope>
    <source>
        <strain evidence="1 2">KN286</strain>
    </source>
</reference>
<evidence type="ECO:0000313" key="2">
    <source>
        <dbReference type="Proteomes" id="UP000436016"/>
    </source>
</evidence>
<dbReference type="Gene3D" id="3.40.50.300">
    <property type="entry name" value="P-loop containing nucleotide triphosphate hydrolases"/>
    <property type="match status" value="1"/>
</dbReference>
<proteinExistence type="predicted"/>
<dbReference type="InterPro" id="IPR027417">
    <property type="entry name" value="P-loop_NTPase"/>
</dbReference>
<dbReference type="Proteomes" id="UP000436016">
    <property type="component" value="Unassembled WGS sequence"/>
</dbReference>
<dbReference type="SUPFAM" id="SSF52540">
    <property type="entry name" value="P-loop containing nucleoside triphosphate hydrolases"/>
    <property type="match status" value="1"/>
</dbReference>
<organism evidence="1 2">
    <name type="scientific">Oceanomicrobium pacificus</name>
    <dbReference type="NCBI Taxonomy" id="2692916"/>
    <lineage>
        <taxon>Bacteria</taxon>
        <taxon>Pseudomonadati</taxon>
        <taxon>Pseudomonadota</taxon>
        <taxon>Alphaproteobacteria</taxon>
        <taxon>Rhodobacterales</taxon>
        <taxon>Paracoccaceae</taxon>
        <taxon>Oceanomicrobium</taxon>
    </lineage>
</organism>
<evidence type="ECO:0000313" key="1">
    <source>
        <dbReference type="EMBL" id="MXU65130.1"/>
    </source>
</evidence>
<dbReference type="RefSeq" id="WP_160853336.1">
    <property type="nucleotide sequence ID" value="NZ_WUWG01000003.1"/>
</dbReference>
<evidence type="ECO:0008006" key="3">
    <source>
        <dbReference type="Google" id="ProtNLM"/>
    </source>
</evidence>
<accession>A0A6B0TKT4</accession>
<dbReference type="AlphaFoldDB" id="A0A6B0TKT4"/>
<gene>
    <name evidence="1" type="ORF">GSH16_06700</name>
</gene>
<keyword evidence="2" id="KW-1185">Reference proteome</keyword>
<sequence>MPEFSNGTRLTLHAGAHKTGTTSLQRLLRRNSGALAKRGLHYIHHRHVRKGYTVPCQYRAYDILGLDYDPTVTEADLTARIDTFSHLLPIETGERILISEENLFGHCGQCARQGTLYPRREIFSEIFFDHLPVRADRIYFCIRSYPDFFASAYVEFVRSANGYKYIPYRRMCQNVLEHPPNWSDCLALLRKRAPDAQLFVWRYEDMKDRFMKIFEHMTEGQMPPDRIKVPTGKSSRPSASQRAIDAIEEYAAAHGADAAIERRQEFQDKYPRGETFERFDPWKQHERDHLRRLYEKDWSRILNTSGTTDLADEIL</sequence>
<comment type="caution">
    <text evidence="1">The sequence shown here is derived from an EMBL/GenBank/DDBJ whole genome shotgun (WGS) entry which is preliminary data.</text>
</comment>
<name>A0A6B0TKT4_9RHOB</name>
<dbReference type="EMBL" id="WUWG01000003">
    <property type="protein sequence ID" value="MXU65130.1"/>
    <property type="molecule type" value="Genomic_DNA"/>
</dbReference>
<protein>
    <recommendedName>
        <fullName evidence="3">Sulfotransferase domain-containing protein</fullName>
    </recommendedName>
</protein>